<dbReference type="KEGG" id="mng:MNEG_15101"/>
<comment type="similarity">
    <text evidence="1">Belongs to the DEAD box helicase family. DDX21/DDX50 subfamily.</text>
</comment>
<evidence type="ECO:0000259" key="8">
    <source>
        <dbReference type="PROSITE" id="PS51192"/>
    </source>
</evidence>
<dbReference type="EC" id="3.6.1.-" evidence="9"/>
<feature type="region of interest" description="Disordered" evidence="7">
    <location>
        <begin position="1"/>
        <end position="136"/>
    </location>
</feature>
<dbReference type="RefSeq" id="XP_013891882.1">
    <property type="nucleotide sequence ID" value="XM_014036428.1"/>
</dbReference>
<dbReference type="OrthoDB" id="10646201at2759"/>
<accession>A0A0D2IY47</accession>
<dbReference type="SMART" id="SM00487">
    <property type="entry name" value="DEXDc"/>
    <property type="match status" value="1"/>
</dbReference>
<dbReference type="GO" id="GO:0005829">
    <property type="term" value="C:cytosol"/>
    <property type="evidence" value="ECO:0007669"/>
    <property type="project" value="TreeGrafter"/>
</dbReference>
<gene>
    <name evidence="9" type="ORF">MNEG_15101</name>
</gene>
<dbReference type="AlphaFoldDB" id="A0A0D2IY47"/>
<dbReference type="GO" id="GO:0016787">
    <property type="term" value="F:hydrolase activity"/>
    <property type="evidence" value="ECO:0007669"/>
    <property type="project" value="UniProtKB-KW"/>
</dbReference>
<dbReference type="InterPro" id="IPR050079">
    <property type="entry name" value="DEAD_box_RNA_helicase"/>
</dbReference>
<dbReference type="Proteomes" id="UP000054498">
    <property type="component" value="Unassembled WGS sequence"/>
</dbReference>
<feature type="compositionally biased region" description="Basic and acidic residues" evidence="7">
    <location>
        <begin position="99"/>
        <end position="118"/>
    </location>
</feature>
<keyword evidence="4 6" id="KW-0347">Helicase</keyword>
<dbReference type="PROSITE" id="PS00039">
    <property type="entry name" value="DEAD_ATP_HELICASE"/>
    <property type="match status" value="1"/>
</dbReference>
<feature type="non-terminal residue" evidence="9">
    <location>
        <position position="451"/>
    </location>
</feature>
<feature type="compositionally biased region" description="Basic residues" evidence="7">
    <location>
        <begin position="30"/>
        <end position="42"/>
    </location>
</feature>
<keyword evidence="5 6" id="KW-0067">ATP-binding</keyword>
<dbReference type="InterPro" id="IPR014001">
    <property type="entry name" value="Helicase_ATP-bd"/>
</dbReference>
<dbReference type="InterPro" id="IPR027417">
    <property type="entry name" value="P-loop_NTPase"/>
</dbReference>
<dbReference type="STRING" id="145388.A0A0D2IY47"/>
<dbReference type="CDD" id="cd00268">
    <property type="entry name" value="DEADc"/>
    <property type="match status" value="1"/>
</dbReference>
<evidence type="ECO:0000256" key="7">
    <source>
        <dbReference type="SAM" id="MobiDB-lite"/>
    </source>
</evidence>
<feature type="domain" description="Helicase ATP-binding" evidence="8">
    <location>
        <begin position="213"/>
        <end position="422"/>
    </location>
</feature>
<evidence type="ECO:0000313" key="9">
    <source>
        <dbReference type="EMBL" id="KIY92862.1"/>
    </source>
</evidence>
<dbReference type="Gene3D" id="3.40.50.300">
    <property type="entry name" value="P-loop containing nucleotide triphosphate hydrolases"/>
    <property type="match status" value="1"/>
</dbReference>
<dbReference type="EMBL" id="KK105249">
    <property type="protein sequence ID" value="KIY92862.1"/>
    <property type="molecule type" value="Genomic_DNA"/>
</dbReference>
<evidence type="ECO:0000313" key="10">
    <source>
        <dbReference type="Proteomes" id="UP000054498"/>
    </source>
</evidence>
<keyword evidence="10" id="KW-1185">Reference proteome</keyword>
<name>A0A0D2IY47_9CHLO</name>
<dbReference type="SUPFAM" id="SSF52540">
    <property type="entry name" value="P-loop containing nucleoside triphosphate hydrolases"/>
    <property type="match status" value="1"/>
</dbReference>
<feature type="compositionally biased region" description="Basic residues" evidence="7">
    <location>
        <begin position="9"/>
        <end position="18"/>
    </location>
</feature>
<protein>
    <submittedName>
        <fullName evidence="9">ATP-dependent RNA helicase DED1</fullName>
        <ecNumber evidence="9">3.6.1.-</ecNumber>
    </submittedName>
</protein>
<evidence type="ECO:0000256" key="5">
    <source>
        <dbReference type="ARBA" id="ARBA00022840"/>
    </source>
</evidence>
<dbReference type="InterPro" id="IPR011545">
    <property type="entry name" value="DEAD/DEAH_box_helicase_dom"/>
</dbReference>
<proteinExistence type="inferred from homology"/>
<keyword evidence="3 6" id="KW-0378">Hydrolase</keyword>
<dbReference type="PANTHER" id="PTHR47959:SF1">
    <property type="entry name" value="ATP-DEPENDENT RNA HELICASE DBPA"/>
    <property type="match status" value="1"/>
</dbReference>
<dbReference type="InterPro" id="IPR000629">
    <property type="entry name" value="RNA-helicase_DEAD-box_CS"/>
</dbReference>
<evidence type="ECO:0000256" key="1">
    <source>
        <dbReference type="ARBA" id="ARBA00006517"/>
    </source>
</evidence>
<feature type="compositionally biased region" description="Basic and acidic residues" evidence="7">
    <location>
        <begin position="148"/>
        <end position="170"/>
    </location>
</feature>
<dbReference type="GO" id="GO:0005524">
    <property type="term" value="F:ATP binding"/>
    <property type="evidence" value="ECO:0007669"/>
    <property type="project" value="UniProtKB-KW"/>
</dbReference>
<evidence type="ECO:0000256" key="2">
    <source>
        <dbReference type="ARBA" id="ARBA00022741"/>
    </source>
</evidence>
<dbReference type="PANTHER" id="PTHR47959">
    <property type="entry name" value="ATP-DEPENDENT RNA HELICASE RHLE-RELATED"/>
    <property type="match status" value="1"/>
</dbReference>
<feature type="region of interest" description="Disordered" evidence="7">
    <location>
        <begin position="148"/>
        <end position="179"/>
    </location>
</feature>
<evidence type="ECO:0000256" key="3">
    <source>
        <dbReference type="ARBA" id="ARBA00022801"/>
    </source>
</evidence>
<dbReference type="GeneID" id="25732729"/>
<dbReference type="GO" id="GO:0003724">
    <property type="term" value="F:RNA helicase activity"/>
    <property type="evidence" value="ECO:0007669"/>
    <property type="project" value="TreeGrafter"/>
</dbReference>
<keyword evidence="2 6" id="KW-0547">Nucleotide-binding</keyword>
<organism evidence="9 10">
    <name type="scientific">Monoraphidium neglectum</name>
    <dbReference type="NCBI Taxonomy" id="145388"/>
    <lineage>
        <taxon>Eukaryota</taxon>
        <taxon>Viridiplantae</taxon>
        <taxon>Chlorophyta</taxon>
        <taxon>core chlorophytes</taxon>
        <taxon>Chlorophyceae</taxon>
        <taxon>CS clade</taxon>
        <taxon>Sphaeropleales</taxon>
        <taxon>Selenastraceae</taxon>
        <taxon>Monoraphidium</taxon>
    </lineage>
</organism>
<dbReference type="InterPro" id="IPR044742">
    <property type="entry name" value="DEAD/DEAH_RhlB"/>
</dbReference>
<sequence length="451" mass="47266">MGQDYNARKSAKKGRKRMARDGAPSDVQGKRVRKKNQPRRLCRGPCYQPPTLTEEDRDWDGREDGSGSDDGFDAAPARGPSSVAFGGPGGAGDDSDDEAAIRKHQEKHERDEKRRAEAKAVAAAERGARMTTSVRLLDPSALAAQAKAIRDGGKGEGKPKGQERRPRGEGEGEEGAAAAQEVPEALKGYPPLVAACMAALGFSEPTPIQAAAWPPAAARRDVQAVAEPGSGKTMGYLIPAFMRISEAREAGRQAAAGAADAAAAAPLALVLAPTRELALQVAGAARALRAPTRAASAVVYGGVLRERQIEALSKNPQLLVATPGRLLDLVDAGALNLGSVECVVLDEADKMLNLGFAPQLDRLRCMLLPPAAPDGGEGKEDGPRKKKRKGQAEGGTVAADRAARRRRPQVLLFTATMPREVEVTAGAWLAAGAARVRSAPSAESISKTITQ</sequence>
<dbReference type="GO" id="GO:0003676">
    <property type="term" value="F:nucleic acid binding"/>
    <property type="evidence" value="ECO:0007669"/>
    <property type="project" value="InterPro"/>
</dbReference>
<dbReference type="PROSITE" id="PS51192">
    <property type="entry name" value="HELICASE_ATP_BIND_1"/>
    <property type="match status" value="1"/>
</dbReference>
<feature type="region of interest" description="Disordered" evidence="7">
    <location>
        <begin position="368"/>
        <end position="403"/>
    </location>
</feature>
<dbReference type="Pfam" id="PF00270">
    <property type="entry name" value="DEAD"/>
    <property type="match status" value="1"/>
</dbReference>
<reference evidence="9 10" key="1">
    <citation type="journal article" date="2013" name="BMC Genomics">
        <title>Reconstruction of the lipid metabolism for the microalga Monoraphidium neglectum from its genome sequence reveals characteristics suitable for biofuel production.</title>
        <authorList>
            <person name="Bogen C."/>
            <person name="Al-Dilaimi A."/>
            <person name="Albersmeier A."/>
            <person name="Wichmann J."/>
            <person name="Grundmann M."/>
            <person name="Rupp O."/>
            <person name="Lauersen K.J."/>
            <person name="Blifernez-Klassen O."/>
            <person name="Kalinowski J."/>
            <person name="Goesmann A."/>
            <person name="Mussgnug J.H."/>
            <person name="Kruse O."/>
        </authorList>
    </citation>
    <scope>NUCLEOTIDE SEQUENCE [LARGE SCALE GENOMIC DNA]</scope>
    <source>
        <strain evidence="9 10">SAG 48.87</strain>
    </source>
</reference>
<evidence type="ECO:0000256" key="4">
    <source>
        <dbReference type="ARBA" id="ARBA00022806"/>
    </source>
</evidence>
<evidence type="ECO:0000256" key="6">
    <source>
        <dbReference type="RuleBase" id="RU000492"/>
    </source>
</evidence>